<protein>
    <recommendedName>
        <fullName evidence="5">Antitoxin of type II TA system, VapB</fullName>
    </recommendedName>
</protein>
<proteinExistence type="predicted"/>
<dbReference type="RefSeq" id="WP_164710856.1">
    <property type="nucleotide sequence ID" value="NZ_CP031165.1"/>
</dbReference>
<evidence type="ECO:0000256" key="2">
    <source>
        <dbReference type="SAM" id="MobiDB-lite"/>
    </source>
</evidence>
<keyword evidence="1" id="KW-1277">Toxin-antitoxin system</keyword>
<feature type="region of interest" description="Disordered" evidence="2">
    <location>
        <begin position="50"/>
        <end position="76"/>
    </location>
</feature>
<evidence type="ECO:0000256" key="1">
    <source>
        <dbReference type="ARBA" id="ARBA00022649"/>
    </source>
</evidence>
<evidence type="ECO:0000313" key="3">
    <source>
        <dbReference type="EMBL" id="AXV08965.1"/>
    </source>
</evidence>
<dbReference type="InterPro" id="IPR009956">
    <property type="entry name" value="Post-segregation_anti-tox_CcdA"/>
</dbReference>
<organism evidence="3 4">
    <name type="scientific">Euzebya pacifica</name>
    <dbReference type="NCBI Taxonomy" id="1608957"/>
    <lineage>
        <taxon>Bacteria</taxon>
        <taxon>Bacillati</taxon>
        <taxon>Actinomycetota</taxon>
        <taxon>Nitriliruptoria</taxon>
        <taxon>Euzebyales</taxon>
    </lineage>
</organism>
<gene>
    <name evidence="3" type="ORF">DVS28_a4299</name>
</gene>
<evidence type="ECO:0008006" key="5">
    <source>
        <dbReference type="Google" id="ProtNLM"/>
    </source>
</evidence>
<evidence type="ECO:0000313" key="4">
    <source>
        <dbReference type="Proteomes" id="UP000264006"/>
    </source>
</evidence>
<keyword evidence="4" id="KW-1185">Reference proteome</keyword>
<dbReference type="AlphaFoldDB" id="A0A346Y3B8"/>
<dbReference type="KEGG" id="euz:DVS28_a4299"/>
<name>A0A346Y3B8_9ACTN</name>
<sequence>MGKRRISATIDPDTLDRAVALTGETNVSSLLEEALRELIDHRLEQRWLAGHDDSADRPTPTYDLAHIPWEDADAQG</sequence>
<dbReference type="EMBL" id="CP031165">
    <property type="protein sequence ID" value="AXV08965.1"/>
    <property type="molecule type" value="Genomic_DNA"/>
</dbReference>
<dbReference type="Proteomes" id="UP000264006">
    <property type="component" value="Chromosome"/>
</dbReference>
<reference evidence="3 4" key="1">
    <citation type="submission" date="2018-09" db="EMBL/GenBank/DDBJ databases">
        <title>Complete genome sequence of Euzebya sp. DY32-46 isolated from seawater of Pacific Ocean.</title>
        <authorList>
            <person name="Xu L."/>
            <person name="Wu Y.-H."/>
            <person name="Xu X.-W."/>
        </authorList>
    </citation>
    <scope>NUCLEOTIDE SEQUENCE [LARGE SCALE GENOMIC DNA]</scope>
    <source>
        <strain evidence="3 4">DY32-46</strain>
    </source>
</reference>
<accession>A0A346Y3B8</accession>
<dbReference type="Pfam" id="PF07362">
    <property type="entry name" value="CcdA"/>
    <property type="match status" value="1"/>
</dbReference>